<proteinExistence type="predicted"/>
<dbReference type="AlphaFoldDB" id="A0A4C1VIG1"/>
<protein>
    <submittedName>
        <fullName evidence="1">Uncharacterized protein</fullName>
    </submittedName>
</protein>
<dbReference type="Proteomes" id="UP000299102">
    <property type="component" value="Unassembled WGS sequence"/>
</dbReference>
<keyword evidence="2" id="KW-1185">Reference proteome</keyword>
<sequence length="127" mass="14410">MYSSTRSFTISYNAYFSESTRRDSHTTDKKKRNMCEISGVVIRPQTPKRSCRAVRLSSYRRGGEIGSEGRAYIKSNKLGSRVTSRPPEPGLATSKRSRLLIFSDPLPQAEARLTFFALIALQYLRLL</sequence>
<gene>
    <name evidence="1" type="ORF">EVAR_23733_1</name>
</gene>
<evidence type="ECO:0000313" key="1">
    <source>
        <dbReference type="EMBL" id="GBP37684.1"/>
    </source>
</evidence>
<evidence type="ECO:0000313" key="2">
    <source>
        <dbReference type="Proteomes" id="UP000299102"/>
    </source>
</evidence>
<reference evidence="1 2" key="1">
    <citation type="journal article" date="2019" name="Commun. Biol.">
        <title>The bagworm genome reveals a unique fibroin gene that provides high tensile strength.</title>
        <authorList>
            <person name="Kono N."/>
            <person name="Nakamura H."/>
            <person name="Ohtoshi R."/>
            <person name="Tomita M."/>
            <person name="Numata K."/>
            <person name="Arakawa K."/>
        </authorList>
    </citation>
    <scope>NUCLEOTIDE SEQUENCE [LARGE SCALE GENOMIC DNA]</scope>
</reference>
<dbReference type="EMBL" id="BGZK01000337">
    <property type="protein sequence ID" value="GBP37684.1"/>
    <property type="molecule type" value="Genomic_DNA"/>
</dbReference>
<name>A0A4C1VIG1_EUMVA</name>
<comment type="caution">
    <text evidence="1">The sequence shown here is derived from an EMBL/GenBank/DDBJ whole genome shotgun (WGS) entry which is preliminary data.</text>
</comment>
<accession>A0A4C1VIG1</accession>
<organism evidence="1 2">
    <name type="scientific">Eumeta variegata</name>
    <name type="common">Bagworm moth</name>
    <name type="synonym">Eumeta japonica</name>
    <dbReference type="NCBI Taxonomy" id="151549"/>
    <lineage>
        <taxon>Eukaryota</taxon>
        <taxon>Metazoa</taxon>
        <taxon>Ecdysozoa</taxon>
        <taxon>Arthropoda</taxon>
        <taxon>Hexapoda</taxon>
        <taxon>Insecta</taxon>
        <taxon>Pterygota</taxon>
        <taxon>Neoptera</taxon>
        <taxon>Endopterygota</taxon>
        <taxon>Lepidoptera</taxon>
        <taxon>Glossata</taxon>
        <taxon>Ditrysia</taxon>
        <taxon>Tineoidea</taxon>
        <taxon>Psychidae</taxon>
        <taxon>Oiketicinae</taxon>
        <taxon>Eumeta</taxon>
    </lineage>
</organism>